<gene>
    <name evidence="3" type="ORF">HPULCUR_005112</name>
</gene>
<evidence type="ECO:0000256" key="1">
    <source>
        <dbReference type="SAM" id="MobiDB-lite"/>
    </source>
</evidence>
<proteinExistence type="predicted"/>
<protein>
    <recommendedName>
        <fullName evidence="2">OTU domain-containing protein</fullName>
    </recommendedName>
</protein>
<reference evidence="3 4" key="1">
    <citation type="submission" date="2024-04" db="EMBL/GenBank/DDBJ databases">
        <title>genome sequences of Mucor flavus KT1a and Helicostylum pulchrum KT1b strains isolation_sourced from the surface of a dry-aged beef.</title>
        <authorList>
            <person name="Toyotome T."/>
            <person name="Hosono M."/>
            <person name="Torimaru M."/>
            <person name="Fukuda K."/>
            <person name="Mikami N."/>
        </authorList>
    </citation>
    <scope>NUCLEOTIDE SEQUENCE [LARGE SCALE GENOMIC DNA]</scope>
    <source>
        <strain evidence="3 4">KT1b</strain>
    </source>
</reference>
<evidence type="ECO:0000313" key="4">
    <source>
        <dbReference type="Proteomes" id="UP001476247"/>
    </source>
</evidence>
<dbReference type="InterPro" id="IPR003323">
    <property type="entry name" value="OTU_dom"/>
</dbReference>
<dbReference type="Proteomes" id="UP001476247">
    <property type="component" value="Unassembled WGS sequence"/>
</dbReference>
<evidence type="ECO:0000313" key="3">
    <source>
        <dbReference type="EMBL" id="GAA5799695.1"/>
    </source>
</evidence>
<evidence type="ECO:0000259" key="2">
    <source>
        <dbReference type="PROSITE" id="PS50802"/>
    </source>
</evidence>
<dbReference type="PROSITE" id="PS50802">
    <property type="entry name" value="OTU"/>
    <property type="match status" value="1"/>
</dbReference>
<dbReference type="EMBL" id="BAABUJ010000013">
    <property type="protein sequence ID" value="GAA5799695.1"/>
    <property type="molecule type" value="Genomic_DNA"/>
</dbReference>
<accession>A0ABP9XY68</accession>
<feature type="domain" description="OTU" evidence="2">
    <location>
        <begin position="192"/>
        <end position="215"/>
    </location>
</feature>
<organism evidence="3 4">
    <name type="scientific">Helicostylum pulchrum</name>
    <dbReference type="NCBI Taxonomy" id="562976"/>
    <lineage>
        <taxon>Eukaryota</taxon>
        <taxon>Fungi</taxon>
        <taxon>Fungi incertae sedis</taxon>
        <taxon>Mucoromycota</taxon>
        <taxon>Mucoromycotina</taxon>
        <taxon>Mucoromycetes</taxon>
        <taxon>Mucorales</taxon>
        <taxon>Mucorineae</taxon>
        <taxon>Mucoraceae</taxon>
        <taxon>Helicostylum</taxon>
    </lineage>
</organism>
<name>A0ABP9XY68_9FUNG</name>
<comment type="caution">
    <text evidence="3">The sequence shown here is derived from an EMBL/GenBank/DDBJ whole genome shotgun (WGS) entry which is preliminary data.</text>
</comment>
<keyword evidence="4" id="KW-1185">Reference proteome</keyword>
<feature type="region of interest" description="Disordered" evidence="1">
    <location>
        <begin position="133"/>
        <end position="152"/>
    </location>
</feature>
<sequence>MGNRTSGRAESFHSDLKRASGSQFASRLALVFHRMNAYYDQKRADRYRKLEIERINFEDNDSNEITSNGTNAKYASDEDQNAIVSSENSDTINKDRLLLRVEKLLHDAIKALELAKSSIWALPIRMDELKPPYVNSNRKGRKAKQGVKSSTESLQINIDQKKRKLTLVETYRDPKTDAVFRWTGITPIDAIAAIHNVDADGNCGFRAISFDTYKD</sequence>